<dbReference type="AlphaFoldDB" id="A0A2H1L3D0"/>
<feature type="binding site" evidence="2">
    <location>
        <begin position="223"/>
        <end position="230"/>
    </location>
    <ligand>
        <name>ATP</name>
        <dbReference type="ChEBI" id="CHEBI:30616"/>
    </ligand>
</feature>
<dbReference type="InterPro" id="IPR003812">
    <property type="entry name" value="Fido"/>
</dbReference>
<organism evidence="4 5">
    <name type="scientific">Brevibacterium jeotgali</name>
    <dbReference type="NCBI Taxonomy" id="1262550"/>
    <lineage>
        <taxon>Bacteria</taxon>
        <taxon>Bacillati</taxon>
        <taxon>Actinomycetota</taxon>
        <taxon>Actinomycetes</taxon>
        <taxon>Micrococcales</taxon>
        <taxon>Brevibacteriaceae</taxon>
        <taxon>Brevibacterium</taxon>
    </lineage>
</organism>
<dbReference type="PANTHER" id="PTHR13504">
    <property type="entry name" value="FIDO DOMAIN-CONTAINING PROTEIN DDB_G0283145"/>
    <property type="match status" value="1"/>
</dbReference>
<feature type="domain" description="Fido" evidence="3">
    <location>
        <begin position="137"/>
        <end position="292"/>
    </location>
</feature>
<dbReference type="EMBL" id="FXZM01000004">
    <property type="protein sequence ID" value="SMY11402.1"/>
    <property type="molecule type" value="Genomic_DNA"/>
</dbReference>
<dbReference type="GO" id="GO:0005524">
    <property type="term" value="F:ATP binding"/>
    <property type="evidence" value="ECO:0007669"/>
    <property type="project" value="UniProtKB-KW"/>
</dbReference>
<name>A0A2H1L3D0_9MICO</name>
<gene>
    <name evidence="4" type="ORF">BJEO58_00987</name>
</gene>
<keyword evidence="2" id="KW-0547">Nucleotide-binding</keyword>
<dbReference type="RefSeq" id="WP_101588269.1">
    <property type="nucleotide sequence ID" value="NZ_FXZM01000004.1"/>
</dbReference>
<dbReference type="SUPFAM" id="SSF140931">
    <property type="entry name" value="Fic-like"/>
    <property type="match status" value="1"/>
</dbReference>
<sequence length="429" mass="46658">MGIWQPRHWESEVDSGVPRRERRSGEFCAYIPDLLTDAPLMLSPATARLLAEAETAVRRLDRRSAHGLASLSRFLLRSEAIASSRIEGLAPSAKKIALAELGQSEDVEGLSDTAVLVANNMTAVRDASQTIADTGTITTDHLLELQSSLLTDAPRLHGVRTTQNWLGGSAYHPFEAEFVPPGPEHVEGLMDDLVEYMNGAAHSPIVQAALAHAQFETIHPFADGNGRVGRAIIHTVLTRRGLSADSILPVSLVLATFRDEYIHGLTAYRRDGSSDSRQVVEGKETWISVFVEAVLHAAERASELADDIDALREEWTALITDRRKAEGRSRALRSDSAVTLILNDLPGTPVLTPVTVARIHGVSPQAAHTALETLREAHVLETASIGRGKRAFLSPDLLNLISVAERRLASTQFDTRLSPPNRPVPARPL</sequence>
<protein>
    <submittedName>
        <fullName evidence="4">Fic family protein</fullName>
    </submittedName>
</protein>
<evidence type="ECO:0000256" key="1">
    <source>
        <dbReference type="PIRSR" id="PIRSR640198-1"/>
    </source>
</evidence>
<dbReference type="PANTHER" id="PTHR13504:SF38">
    <property type="entry name" value="FIDO DOMAIN-CONTAINING PROTEIN"/>
    <property type="match status" value="1"/>
</dbReference>
<dbReference type="OrthoDB" id="9813719at2"/>
<feature type="active site" evidence="1">
    <location>
        <position position="219"/>
    </location>
</feature>
<proteinExistence type="predicted"/>
<evidence type="ECO:0000256" key="2">
    <source>
        <dbReference type="PIRSR" id="PIRSR640198-2"/>
    </source>
</evidence>
<evidence type="ECO:0000313" key="4">
    <source>
        <dbReference type="EMBL" id="SMY11402.1"/>
    </source>
</evidence>
<reference evidence="5" key="1">
    <citation type="submission" date="2017-03" db="EMBL/GenBank/DDBJ databases">
        <authorList>
            <person name="Monnet C."/>
        </authorList>
    </citation>
    <scope>NUCLEOTIDE SEQUENCE [LARGE SCALE GENOMIC DNA]</scope>
    <source>
        <strain evidence="5">SJ5-8</strain>
    </source>
</reference>
<evidence type="ECO:0000313" key="5">
    <source>
        <dbReference type="Proteomes" id="UP000234462"/>
    </source>
</evidence>
<dbReference type="Proteomes" id="UP000234462">
    <property type="component" value="Unassembled WGS sequence"/>
</dbReference>
<dbReference type="Pfam" id="PF02661">
    <property type="entry name" value="Fic"/>
    <property type="match status" value="1"/>
</dbReference>
<evidence type="ECO:0000259" key="3">
    <source>
        <dbReference type="PROSITE" id="PS51459"/>
    </source>
</evidence>
<dbReference type="Gene3D" id="1.10.3290.10">
    <property type="entry name" value="Fido-like domain"/>
    <property type="match status" value="1"/>
</dbReference>
<keyword evidence="5" id="KW-1185">Reference proteome</keyword>
<dbReference type="PROSITE" id="PS51459">
    <property type="entry name" value="FIDO"/>
    <property type="match status" value="1"/>
</dbReference>
<accession>A0A2H1L3D0</accession>
<dbReference type="InterPro" id="IPR036597">
    <property type="entry name" value="Fido-like_dom_sf"/>
</dbReference>
<keyword evidence="2" id="KW-0067">ATP-binding</keyword>
<dbReference type="InterPro" id="IPR040198">
    <property type="entry name" value="Fido_containing"/>
</dbReference>